<dbReference type="AlphaFoldDB" id="A0A1F8AT96"/>
<dbReference type="EMBL" id="MGGW01000009">
    <property type="protein sequence ID" value="OGM54850.1"/>
    <property type="molecule type" value="Genomic_DNA"/>
</dbReference>
<evidence type="ECO:0000313" key="3">
    <source>
        <dbReference type="Proteomes" id="UP000178603"/>
    </source>
</evidence>
<dbReference type="GO" id="GO:0016787">
    <property type="term" value="F:hydrolase activity"/>
    <property type="evidence" value="ECO:0007669"/>
    <property type="project" value="UniProtKB-KW"/>
</dbReference>
<dbReference type="CDD" id="cd05403">
    <property type="entry name" value="NT_KNTase_like"/>
    <property type="match status" value="1"/>
</dbReference>
<feature type="domain" description="Polymerase beta nucleotidyltransferase" evidence="1">
    <location>
        <begin position="11"/>
        <end position="68"/>
    </location>
</feature>
<comment type="caution">
    <text evidence="2">The sequence shown here is derived from an EMBL/GenBank/DDBJ whole genome shotgun (WGS) entry which is preliminary data.</text>
</comment>
<reference evidence="2 3" key="1">
    <citation type="journal article" date="2016" name="Nat. Commun.">
        <title>Thousands of microbial genomes shed light on interconnected biogeochemical processes in an aquifer system.</title>
        <authorList>
            <person name="Anantharaman K."/>
            <person name="Brown C.T."/>
            <person name="Hug L.A."/>
            <person name="Sharon I."/>
            <person name="Castelle C.J."/>
            <person name="Probst A.J."/>
            <person name="Thomas B.C."/>
            <person name="Singh A."/>
            <person name="Wilkins M.J."/>
            <person name="Karaoz U."/>
            <person name="Brodie E.L."/>
            <person name="Williams K.H."/>
            <person name="Hubbard S.S."/>
            <person name="Banfield J.F."/>
        </authorList>
    </citation>
    <scope>NUCLEOTIDE SEQUENCE [LARGE SCALE GENOMIC DNA]</scope>
</reference>
<dbReference type="Proteomes" id="UP000178603">
    <property type="component" value="Unassembled WGS sequence"/>
</dbReference>
<dbReference type="Pfam" id="PF18765">
    <property type="entry name" value="Polbeta"/>
    <property type="match status" value="1"/>
</dbReference>
<evidence type="ECO:0000259" key="1">
    <source>
        <dbReference type="Pfam" id="PF18765"/>
    </source>
</evidence>
<protein>
    <recommendedName>
        <fullName evidence="1">Polymerase beta nucleotidyltransferase domain-containing protein</fullName>
    </recommendedName>
</protein>
<dbReference type="GO" id="GO:0004540">
    <property type="term" value="F:RNA nuclease activity"/>
    <property type="evidence" value="ECO:0007669"/>
    <property type="project" value="InterPro"/>
</dbReference>
<dbReference type="SUPFAM" id="SSF81301">
    <property type="entry name" value="Nucleotidyltransferase"/>
    <property type="match status" value="1"/>
</dbReference>
<accession>A0A1F8AT96</accession>
<gene>
    <name evidence="2" type="ORF">A3E44_01685</name>
</gene>
<proteinExistence type="predicted"/>
<organism evidence="2 3">
    <name type="scientific">Candidatus Woesebacteria bacterium RIFCSPHIGHO2_12_FULL_41_24</name>
    <dbReference type="NCBI Taxonomy" id="1802510"/>
    <lineage>
        <taxon>Bacteria</taxon>
        <taxon>Candidatus Woeseibacteriota</taxon>
    </lineage>
</organism>
<dbReference type="Gene3D" id="1.20.120.580">
    <property type="entry name" value="bsu32300-like"/>
    <property type="match status" value="1"/>
</dbReference>
<sequence length="131" mass="14545">MKFKLDHKVIKQIETLLAKESYAVAAYIFGSYSKGTQSSKSDIDIGVLCLDKSSLNQIETSRDIQHLVNHRLHTAVEICTDIAMNIASALELPGRDSAVDVVALLGKEEIITKDLANRFQKAPKLRNLLIH</sequence>
<name>A0A1F8AT96_9BACT</name>
<evidence type="ECO:0000313" key="2">
    <source>
        <dbReference type="EMBL" id="OGM54850.1"/>
    </source>
</evidence>
<dbReference type="InterPro" id="IPR037038">
    <property type="entry name" value="HepT-like_sf"/>
</dbReference>
<dbReference type="GO" id="GO:0110001">
    <property type="term" value="C:toxin-antitoxin complex"/>
    <property type="evidence" value="ECO:0007669"/>
    <property type="project" value="InterPro"/>
</dbReference>
<dbReference type="InterPro" id="IPR043519">
    <property type="entry name" value="NT_sf"/>
</dbReference>
<dbReference type="InterPro" id="IPR041633">
    <property type="entry name" value="Polbeta"/>
</dbReference>